<name>A0A167ILP1_CALVF</name>
<reference evidence="2 3" key="1">
    <citation type="journal article" date="2016" name="Mol. Biol. Evol.">
        <title>Comparative Genomics of Early-Diverging Mushroom-Forming Fungi Provides Insights into the Origins of Lignocellulose Decay Capabilities.</title>
        <authorList>
            <person name="Nagy L.G."/>
            <person name="Riley R."/>
            <person name="Tritt A."/>
            <person name="Adam C."/>
            <person name="Daum C."/>
            <person name="Floudas D."/>
            <person name="Sun H."/>
            <person name="Yadav J.S."/>
            <person name="Pangilinan J."/>
            <person name="Larsson K.H."/>
            <person name="Matsuura K."/>
            <person name="Barry K."/>
            <person name="Labutti K."/>
            <person name="Kuo R."/>
            <person name="Ohm R.A."/>
            <person name="Bhattacharya S.S."/>
            <person name="Shirouzu T."/>
            <person name="Yoshinaga Y."/>
            <person name="Martin F.M."/>
            <person name="Grigoriev I.V."/>
            <person name="Hibbett D.S."/>
        </authorList>
    </citation>
    <scope>NUCLEOTIDE SEQUENCE [LARGE SCALE GENOMIC DNA]</scope>
    <source>
        <strain evidence="2 3">TUFC12733</strain>
    </source>
</reference>
<dbReference type="OrthoDB" id="10666535at2759"/>
<dbReference type="Proteomes" id="UP000076738">
    <property type="component" value="Unassembled WGS sequence"/>
</dbReference>
<dbReference type="EMBL" id="KV417307">
    <property type="protein sequence ID" value="KZO92758.1"/>
    <property type="molecule type" value="Genomic_DNA"/>
</dbReference>
<protein>
    <submittedName>
        <fullName evidence="2">Uncharacterized protein</fullName>
    </submittedName>
</protein>
<gene>
    <name evidence="2" type="ORF">CALVIDRAFT_529907</name>
</gene>
<organism evidence="2 3">
    <name type="scientific">Calocera viscosa (strain TUFC12733)</name>
    <dbReference type="NCBI Taxonomy" id="1330018"/>
    <lineage>
        <taxon>Eukaryota</taxon>
        <taxon>Fungi</taxon>
        <taxon>Dikarya</taxon>
        <taxon>Basidiomycota</taxon>
        <taxon>Agaricomycotina</taxon>
        <taxon>Dacrymycetes</taxon>
        <taxon>Dacrymycetales</taxon>
        <taxon>Dacrymycetaceae</taxon>
        <taxon>Calocera</taxon>
    </lineage>
</organism>
<feature type="compositionally biased region" description="Low complexity" evidence="1">
    <location>
        <begin position="333"/>
        <end position="358"/>
    </location>
</feature>
<keyword evidence="3" id="KW-1185">Reference proteome</keyword>
<proteinExistence type="predicted"/>
<feature type="compositionally biased region" description="Polar residues" evidence="1">
    <location>
        <begin position="223"/>
        <end position="234"/>
    </location>
</feature>
<dbReference type="AlphaFoldDB" id="A0A167ILP1"/>
<feature type="compositionally biased region" description="Basic and acidic residues" evidence="1">
    <location>
        <begin position="446"/>
        <end position="455"/>
    </location>
</feature>
<evidence type="ECO:0000313" key="2">
    <source>
        <dbReference type="EMBL" id="KZO92758.1"/>
    </source>
</evidence>
<feature type="compositionally biased region" description="Basic residues" evidence="1">
    <location>
        <begin position="261"/>
        <end position="273"/>
    </location>
</feature>
<feature type="region of interest" description="Disordered" evidence="1">
    <location>
        <begin position="400"/>
        <end position="542"/>
    </location>
</feature>
<feature type="compositionally biased region" description="Basic and acidic residues" evidence="1">
    <location>
        <begin position="420"/>
        <end position="433"/>
    </location>
</feature>
<evidence type="ECO:0000313" key="3">
    <source>
        <dbReference type="Proteomes" id="UP000076738"/>
    </source>
</evidence>
<accession>A0A167ILP1</accession>
<feature type="compositionally biased region" description="Polar residues" evidence="1">
    <location>
        <begin position="406"/>
        <end position="415"/>
    </location>
</feature>
<dbReference type="STRING" id="1330018.A0A167ILP1"/>
<evidence type="ECO:0000256" key="1">
    <source>
        <dbReference type="SAM" id="MobiDB-lite"/>
    </source>
</evidence>
<feature type="compositionally biased region" description="Pro residues" evidence="1">
    <location>
        <begin position="511"/>
        <end position="528"/>
    </location>
</feature>
<feature type="region of interest" description="Disordered" evidence="1">
    <location>
        <begin position="307"/>
        <end position="358"/>
    </location>
</feature>
<sequence>MAPSHPDPQTTSPPAVKMVCSCCISPHFVLGQCTHPKNLYRELPSTTATALKKAATDEEFVNLLPPWIRHTNRAPALSQPRDGYTLMVIDVRRPRPLTWSWDGLASEFKSVVQGHMISSYILNVHPPIGVVYTACLHDPMPLPNDANGNARETCQHRYLVEVSLEVARTLAVDIEVRKCFDVTTSRRGSWGMTYRMLTADLPRIHQFPELVNKSIANTTMQPAAPNVASQSPTAASAPDARASSVGKKRSQAELEEENRPNKRHRAQASRKGKEKAMSPMPGSAMDLDVSDTESNIPLADLAARRAASDSAQSLPTPPHSAGSYVSRFNTSAPPNGSQPDPNPPSSSSISMPLSSVRSPVVPHPAPIFVRPFVRPDQPAPGPSYESWPIENTASPEAIREEANKGNEPSPTSTFVPPSILKREGSKDLSDPVRRQPRTVSFLSPVKQHDTKDDMKTLYSNYTRRVTHPAPTPPPGNPTYVRGWTHPELTPPAATRELAPELGGGYNQASQPTPPPNMGPVPVHPPPQARAPTSPLSDRSATAMDANTHRRNAVPEDVPMAEAQPDPSHPAPIAPANYQFTFEMPSSGPAGVRQWAPTYFPDPKLGGVPMSEQWPARVAHLRSGWNVNSTWRQPHSYRPGGINPAVDPSVLSQQFSQVRI</sequence>
<feature type="region of interest" description="Disordered" evidence="1">
    <location>
        <begin position="223"/>
        <end position="290"/>
    </location>
</feature>